<evidence type="ECO:0000256" key="3">
    <source>
        <dbReference type="ARBA" id="ARBA00022840"/>
    </source>
</evidence>
<dbReference type="RefSeq" id="WP_076682398.1">
    <property type="nucleotide sequence ID" value="NZ_CP015588.1"/>
</dbReference>
<dbReference type="OrthoDB" id="24041at2"/>
<dbReference type="InterPro" id="IPR011761">
    <property type="entry name" value="ATP-grasp"/>
</dbReference>
<organism evidence="7 9">
    <name type="scientific">Streptomyces alfalfae</name>
    <dbReference type="NCBI Taxonomy" id="1642299"/>
    <lineage>
        <taxon>Bacteria</taxon>
        <taxon>Bacillati</taxon>
        <taxon>Actinomycetota</taxon>
        <taxon>Actinomycetes</taxon>
        <taxon>Kitasatosporales</taxon>
        <taxon>Streptomycetaceae</taxon>
        <taxon>Streptomyces</taxon>
    </lineage>
</organism>
<dbReference type="GO" id="GO:0016874">
    <property type="term" value="F:ligase activity"/>
    <property type="evidence" value="ECO:0007669"/>
    <property type="project" value="UniProtKB-KW"/>
</dbReference>
<dbReference type="InterPro" id="IPR013815">
    <property type="entry name" value="ATP_grasp_subdomain_1"/>
</dbReference>
<feature type="domain" description="ATP-grasp" evidence="5">
    <location>
        <begin position="117"/>
        <end position="309"/>
    </location>
</feature>
<name>A0A1P8TAW0_9ACTN</name>
<evidence type="ECO:0000313" key="7">
    <source>
        <dbReference type="EMBL" id="QQC93115.1"/>
    </source>
</evidence>
<dbReference type="PANTHER" id="PTHR43585">
    <property type="entry name" value="FUMIPYRROLE BIOSYNTHESIS PROTEIN C"/>
    <property type="match status" value="1"/>
</dbReference>
<dbReference type="Gene3D" id="3.30.470.20">
    <property type="entry name" value="ATP-grasp fold, B domain"/>
    <property type="match status" value="1"/>
</dbReference>
<dbReference type="Gene3D" id="3.40.50.20">
    <property type="match status" value="1"/>
</dbReference>
<dbReference type="GO" id="GO:0005524">
    <property type="term" value="F:ATP binding"/>
    <property type="evidence" value="ECO:0007669"/>
    <property type="project" value="UniProtKB-UniRule"/>
</dbReference>
<dbReference type="Pfam" id="PF13535">
    <property type="entry name" value="ATP-grasp_4"/>
    <property type="match status" value="1"/>
</dbReference>
<dbReference type="KEGG" id="ssia:A7J05_02470"/>
<protein>
    <submittedName>
        <fullName evidence="6">ATP-dependent carboxylate-amine ligase</fullName>
    </submittedName>
    <submittedName>
        <fullName evidence="7">ATP-grasp domain-containing protein</fullName>
    </submittedName>
</protein>
<evidence type="ECO:0000256" key="1">
    <source>
        <dbReference type="ARBA" id="ARBA00022598"/>
    </source>
</evidence>
<keyword evidence="2 4" id="KW-0547">Nucleotide-binding</keyword>
<dbReference type="InterPro" id="IPR052032">
    <property type="entry name" value="ATP-dep_AA_Ligase"/>
</dbReference>
<dbReference type="EMBL" id="CP065959">
    <property type="protein sequence ID" value="QQC93115.1"/>
    <property type="molecule type" value="Genomic_DNA"/>
</dbReference>
<evidence type="ECO:0000256" key="4">
    <source>
        <dbReference type="PROSITE-ProRule" id="PRU00409"/>
    </source>
</evidence>
<accession>A0A1P8TAW0</accession>
<proteinExistence type="predicted"/>
<dbReference type="PROSITE" id="PS50975">
    <property type="entry name" value="ATP_GRASP"/>
    <property type="match status" value="1"/>
</dbReference>
<dbReference type="Proteomes" id="UP000596130">
    <property type="component" value="Chromosome"/>
</dbReference>
<evidence type="ECO:0000259" key="5">
    <source>
        <dbReference type="PROSITE" id="PS50975"/>
    </source>
</evidence>
<evidence type="ECO:0000313" key="6">
    <source>
        <dbReference type="EMBL" id="APY84767.1"/>
    </source>
</evidence>
<dbReference type="Proteomes" id="UP000187191">
    <property type="component" value="Chromosome"/>
</dbReference>
<dbReference type="AlphaFoldDB" id="A0A1P8TAW0"/>
<dbReference type="InterPro" id="IPR040570">
    <property type="entry name" value="LAL_C2"/>
</dbReference>
<evidence type="ECO:0000256" key="2">
    <source>
        <dbReference type="ARBA" id="ARBA00022741"/>
    </source>
</evidence>
<reference evidence="6 8" key="1">
    <citation type="submission" date="2016-05" db="EMBL/GenBank/DDBJ databases">
        <authorList>
            <person name="Gu J."/>
        </authorList>
    </citation>
    <scope>NUCLEOTIDE SEQUENCE [LARGE SCALE GENOMIC DNA]</scope>
    <source>
        <strain evidence="6 8">ACCC40021</strain>
    </source>
</reference>
<keyword evidence="3 4" id="KW-0067">ATP-binding</keyword>
<keyword evidence="8" id="KW-1185">Reference proteome</keyword>
<evidence type="ECO:0000313" key="9">
    <source>
        <dbReference type="Proteomes" id="UP000596130"/>
    </source>
</evidence>
<dbReference type="Gene3D" id="3.30.1490.20">
    <property type="entry name" value="ATP-grasp fold, A domain"/>
    <property type="match status" value="1"/>
</dbReference>
<dbReference type="GO" id="GO:0046872">
    <property type="term" value="F:metal ion binding"/>
    <property type="evidence" value="ECO:0007669"/>
    <property type="project" value="InterPro"/>
</dbReference>
<dbReference type="Pfam" id="PF18603">
    <property type="entry name" value="LAL_C2"/>
    <property type="match status" value="1"/>
</dbReference>
<dbReference type="PANTHER" id="PTHR43585:SF2">
    <property type="entry name" value="ATP-GRASP ENZYME FSQD"/>
    <property type="match status" value="1"/>
</dbReference>
<gene>
    <name evidence="6" type="ORF">A7J05_02470</name>
    <name evidence="7" type="ORF">I8755_35830</name>
</gene>
<evidence type="ECO:0000313" key="8">
    <source>
        <dbReference type="Proteomes" id="UP000187191"/>
    </source>
</evidence>
<keyword evidence="1 6" id="KW-0436">Ligase</keyword>
<dbReference type="SUPFAM" id="SSF56059">
    <property type="entry name" value="Glutathione synthetase ATP-binding domain-like"/>
    <property type="match status" value="1"/>
</dbReference>
<sequence length="409" mass="45339">MNRSILVVYRPEAGRYEAQFRSVVAAAADLGVQTVVLLPEGWEAPEAGELPRYHADLEDTASVRAAVDRIVARHRIERIFPLFEGDVLPASRARRDHGIPGLTPDEALNFRDKNVMHRRAEELGVKVARSVRPDTVGAVADFAEQVGYPVVIKPYAGWACGNTYRIDDRAELDRVWREMGDDRHEYRVEEFIRGTEFHVDSLLQNGDVVFEQLSQYTYSVLEYLDEPGGTISRKHDLSEGERRILALNAEVLRGFGMRTGVSHAEFFLLDDGSVVFGEAGARAGGGSIVPAIEAGRGINLAGEWCRLELDADHRPAARTGPEVGTEYLGSAAYGRITAISTPEELMALDSVLDADVWKRVGDVLAPPTRSNDVLGWYVCEGTDFDDVRGRFKTVRDAFRVETVREAEHG</sequence>
<dbReference type="EMBL" id="CP015588">
    <property type="protein sequence ID" value="APY84767.1"/>
    <property type="molecule type" value="Genomic_DNA"/>
</dbReference>
<reference evidence="7 9" key="2">
    <citation type="submission" date="2020-12" db="EMBL/GenBank/DDBJ databases">
        <title>Identification and biosynthesis of polyene macrolides produced by Streptomyces alfalfae Men-myco-93-63.</title>
        <authorList>
            <person name="Liu D."/>
            <person name="Li Y."/>
            <person name="Liu L."/>
            <person name="Han X."/>
            <person name="Shen F."/>
        </authorList>
    </citation>
    <scope>NUCLEOTIDE SEQUENCE [LARGE SCALE GENOMIC DNA]</scope>
    <source>
        <strain evidence="7 9">Men-myco-93-63</strain>
    </source>
</reference>